<name>A0A1E2UMT9_9GAMM</name>
<dbReference type="SUPFAM" id="SSF103190">
    <property type="entry name" value="Sensory domain-like"/>
    <property type="match status" value="1"/>
</dbReference>
<dbReference type="EMBL" id="LVJZ01000003">
    <property type="protein sequence ID" value="ODB95999.1"/>
    <property type="molecule type" value="Genomic_DNA"/>
</dbReference>
<gene>
    <name evidence="1" type="ORF">A3196_04035</name>
</gene>
<dbReference type="Gene3D" id="3.30.450.20">
    <property type="entry name" value="PAS domain"/>
    <property type="match status" value="1"/>
</dbReference>
<dbReference type="InterPro" id="IPR029151">
    <property type="entry name" value="Sensor-like_sf"/>
</dbReference>
<evidence type="ECO:0000313" key="1">
    <source>
        <dbReference type="EMBL" id="ODB95999.1"/>
    </source>
</evidence>
<sequence>MSAVKQIILAKKDALAGAIGKPLSELAKQCAQVWQDPDALDRVLLEHIADITNCEFLYTWDLDGREISSLIMPDGVNRGWRGRDLSERPYLKNNLPFKGIMLSSVYHSQFSNRECVTALQAVRQNKNLVGFIAADFSLDKLNADENASMGQPQWQQFKGDPAVRGQLFMQQRVQSRLDEHIDSVHETVYDLMTEHGIFHCKIHFSSGRCSFWDMDDPYSYHIHGVEEIIDPDIVLAYPLHPYPERAKVTPQQLRDVLQEFKALRFVDETIYLRSASVNIMNGMLGLTFSCDGSHYMPVEEFLAKNLSFWLGTNEI</sequence>
<dbReference type="Proteomes" id="UP000094849">
    <property type="component" value="Unassembled WGS sequence"/>
</dbReference>
<reference evidence="1 2" key="1">
    <citation type="submission" date="2016-03" db="EMBL/GenBank/DDBJ databases">
        <title>Chemosynthetic sulphur-oxidizing symbionts of marine invertebrate animals are capable of nitrogen fixation.</title>
        <authorList>
            <person name="Petersen J.M."/>
            <person name="Kemper A."/>
            <person name="Gruber-Vodicka H."/>
            <person name="Cardini U."/>
            <person name="Geest Mvander."/>
            <person name="Kleiner M."/>
            <person name="Bulgheresi S."/>
            <person name="Fussmann M."/>
            <person name="Herbold C."/>
            <person name="Seah B.K.B."/>
            <person name="Antony C.Paul."/>
            <person name="Liu D."/>
            <person name="Belitz A."/>
            <person name="Weber M."/>
        </authorList>
    </citation>
    <scope>NUCLEOTIDE SEQUENCE [LARGE SCALE GENOMIC DNA]</scope>
    <source>
        <strain evidence="1">G_D</strain>
    </source>
</reference>
<keyword evidence="2" id="KW-1185">Reference proteome</keyword>
<comment type="caution">
    <text evidence="1">The sequence shown here is derived from an EMBL/GenBank/DDBJ whole genome shotgun (WGS) entry which is preliminary data.</text>
</comment>
<accession>A0A1E2UMT9</accession>
<evidence type="ECO:0000313" key="2">
    <source>
        <dbReference type="Proteomes" id="UP000094849"/>
    </source>
</evidence>
<dbReference type="STRING" id="1818881.A3196_04035"/>
<dbReference type="RefSeq" id="WP_069015282.1">
    <property type="nucleotide sequence ID" value="NZ_LVJW01000006.1"/>
</dbReference>
<organism evidence="1 2">
    <name type="scientific">Candidatus Thiodiazotropha endoloripes</name>
    <dbReference type="NCBI Taxonomy" id="1818881"/>
    <lineage>
        <taxon>Bacteria</taxon>
        <taxon>Pseudomonadati</taxon>
        <taxon>Pseudomonadota</taxon>
        <taxon>Gammaproteobacteria</taxon>
        <taxon>Chromatiales</taxon>
        <taxon>Sedimenticolaceae</taxon>
        <taxon>Candidatus Thiodiazotropha</taxon>
    </lineage>
</organism>
<proteinExistence type="predicted"/>
<dbReference type="AlphaFoldDB" id="A0A1E2UMT9"/>
<protein>
    <submittedName>
        <fullName evidence="1">Uncharacterized protein</fullName>
    </submittedName>
</protein>